<dbReference type="InterPro" id="IPR017871">
    <property type="entry name" value="ABC_transporter-like_CS"/>
</dbReference>
<reference evidence="12 13" key="1">
    <citation type="submission" date="2017-03" db="EMBL/GenBank/DDBJ databases">
        <title>Genome sequence of Clostridium chromiireducens DSM 23318.</title>
        <authorList>
            <person name="Poehlein A."/>
            <person name="Daniel R."/>
        </authorList>
    </citation>
    <scope>NUCLEOTIDE SEQUENCE [LARGE SCALE GENOMIC DNA]</scope>
    <source>
        <strain evidence="12 13">DSM 23318</strain>
    </source>
</reference>
<dbReference type="Proteomes" id="UP000191056">
    <property type="component" value="Unassembled WGS sequence"/>
</dbReference>
<evidence type="ECO:0000259" key="10">
    <source>
        <dbReference type="PROSITE" id="PS50893"/>
    </source>
</evidence>
<evidence type="ECO:0000256" key="1">
    <source>
        <dbReference type="ARBA" id="ARBA00004651"/>
    </source>
</evidence>
<name>A0A1V4J243_9CLOT</name>
<keyword evidence="12" id="KW-0378">Hydrolase</keyword>
<comment type="subcellular location">
    <subcellularLocation>
        <location evidence="1">Cell membrane</location>
        <topology evidence="1">Multi-pass membrane protein</topology>
    </subcellularLocation>
</comment>
<keyword evidence="13" id="KW-1185">Reference proteome</keyword>
<feature type="transmembrane region" description="Helical" evidence="9">
    <location>
        <begin position="15"/>
        <end position="35"/>
    </location>
</feature>
<dbReference type="InterPro" id="IPR039421">
    <property type="entry name" value="Type_1_exporter"/>
</dbReference>
<dbReference type="Pfam" id="PF00664">
    <property type="entry name" value="ABC_membrane"/>
    <property type="match status" value="1"/>
</dbReference>
<dbReference type="SUPFAM" id="SSF90123">
    <property type="entry name" value="ABC transporter transmembrane region"/>
    <property type="match status" value="1"/>
</dbReference>
<sequence length="608" mass="68492">MEVLQFGFKYWKRNLPGAIIIQLVSYTAIIADLMIPIFSEMFIDYVICDNKPANNGIFSFVLSGKYGEVHSVKLFLSLAVMFITFLIARIILIYIKNTTNQRLGLNLERDLRVITFRKLMELDSEAISQYNTGELLTTMNFDTIMYKELFCRMIPNILDSIFVLITCTFLLSSINISLIAIPLVMMPIFIIALQNFKKAAKANYSNIRKSNSEMSLNVQENIEAVRLVRSFTNEELEKRKFDKSNEKMKNSYISQINLSAKFEVIFSSIKQISYIGTITISTILVIKGYMMVGYLVACSNYVLKIMDHISQINNTLFQMQQQFVSGQKMMNFINCESKITDGKANLKISGVPNIRVKNAYLTMEENDVLKGVSLDIPYGKKVGIVGGTGSGKSVLLESLVRIHDLTSGSIEINGNDIRDYSLKAIRSNFSYVFQEVFLFSNTIDSNIAYAEPEIEKEQVIKAAKHAQAHSFVKKLPVGYETIVGEKGMGISGGQKQRVSIARALLKDSPVLILDDSTSALDVDTEKRLLADIKKHYPNKTILISAHRMSSVIDCDEIIYMQDGMISERGTFDELMKLGGHFAKVYKIQEAQRKSVIDFDALATGEVGR</sequence>
<dbReference type="FunFam" id="3.40.50.300:FF:000221">
    <property type="entry name" value="Multidrug ABC transporter ATP-binding protein"/>
    <property type="match status" value="1"/>
</dbReference>
<dbReference type="InterPro" id="IPR003593">
    <property type="entry name" value="AAA+_ATPase"/>
</dbReference>
<dbReference type="InterPro" id="IPR003439">
    <property type="entry name" value="ABC_transporter-like_ATP-bd"/>
</dbReference>
<protein>
    <submittedName>
        <fullName evidence="12">Lipid A export ATP-binding/permease protein MsbA</fullName>
        <ecNumber evidence="12">3.6.3.-</ecNumber>
    </submittedName>
</protein>
<evidence type="ECO:0000256" key="8">
    <source>
        <dbReference type="ARBA" id="ARBA00023136"/>
    </source>
</evidence>
<keyword evidence="8 9" id="KW-0472">Membrane</keyword>
<dbReference type="InterPro" id="IPR011527">
    <property type="entry name" value="ABC1_TM_dom"/>
</dbReference>
<evidence type="ECO:0000259" key="11">
    <source>
        <dbReference type="PROSITE" id="PS50929"/>
    </source>
</evidence>
<dbReference type="Gene3D" id="3.40.50.300">
    <property type="entry name" value="P-loop containing nucleotide triphosphate hydrolases"/>
    <property type="match status" value="1"/>
</dbReference>
<dbReference type="EMBL" id="MZGT01000002">
    <property type="protein sequence ID" value="OPJ66095.1"/>
    <property type="molecule type" value="Genomic_DNA"/>
</dbReference>
<evidence type="ECO:0000256" key="6">
    <source>
        <dbReference type="ARBA" id="ARBA00022840"/>
    </source>
</evidence>
<dbReference type="OrthoDB" id="2016140at2"/>
<dbReference type="PROSITE" id="PS00211">
    <property type="entry name" value="ABC_TRANSPORTER_1"/>
    <property type="match status" value="1"/>
</dbReference>
<dbReference type="GO" id="GO:0016887">
    <property type="term" value="F:ATP hydrolysis activity"/>
    <property type="evidence" value="ECO:0007669"/>
    <property type="project" value="InterPro"/>
</dbReference>
<organism evidence="12 13">
    <name type="scientific">Clostridium chromiireducens</name>
    <dbReference type="NCBI Taxonomy" id="225345"/>
    <lineage>
        <taxon>Bacteria</taxon>
        <taxon>Bacillati</taxon>
        <taxon>Bacillota</taxon>
        <taxon>Clostridia</taxon>
        <taxon>Eubacteriales</taxon>
        <taxon>Clostridiaceae</taxon>
        <taxon>Clostridium</taxon>
    </lineage>
</organism>
<keyword evidence="7 9" id="KW-1133">Transmembrane helix</keyword>
<feature type="domain" description="ABC transporter" evidence="10">
    <location>
        <begin position="354"/>
        <end position="587"/>
    </location>
</feature>
<feature type="transmembrane region" description="Helical" evidence="9">
    <location>
        <begin position="274"/>
        <end position="297"/>
    </location>
</feature>
<comment type="caution">
    <text evidence="12">The sequence shown here is derived from an EMBL/GenBank/DDBJ whole genome shotgun (WGS) entry which is preliminary data.</text>
</comment>
<keyword evidence="4 9" id="KW-0812">Transmembrane</keyword>
<dbReference type="InterPro" id="IPR036640">
    <property type="entry name" value="ABC1_TM_sf"/>
</dbReference>
<evidence type="ECO:0000313" key="12">
    <source>
        <dbReference type="EMBL" id="OPJ66095.1"/>
    </source>
</evidence>
<dbReference type="PROSITE" id="PS50893">
    <property type="entry name" value="ABC_TRANSPORTER_2"/>
    <property type="match status" value="1"/>
</dbReference>
<dbReference type="GO" id="GO:0015421">
    <property type="term" value="F:ABC-type oligopeptide transporter activity"/>
    <property type="evidence" value="ECO:0007669"/>
    <property type="project" value="TreeGrafter"/>
</dbReference>
<feature type="transmembrane region" description="Helical" evidence="9">
    <location>
        <begin position="74"/>
        <end position="95"/>
    </location>
</feature>
<dbReference type="InterPro" id="IPR027417">
    <property type="entry name" value="P-loop_NTPase"/>
</dbReference>
<dbReference type="Gene3D" id="1.20.1560.10">
    <property type="entry name" value="ABC transporter type 1, transmembrane domain"/>
    <property type="match status" value="1"/>
</dbReference>
<dbReference type="PANTHER" id="PTHR43394">
    <property type="entry name" value="ATP-DEPENDENT PERMEASE MDL1, MITOCHONDRIAL"/>
    <property type="match status" value="1"/>
</dbReference>
<dbReference type="GO" id="GO:0005524">
    <property type="term" value="F:ATP binding"/>
    <property type="evidence" value="ECO:0007669"/>
    <property type="project" value="UniProtKB-KW"/>
</dbReference>
<evidence type="ECO:0000256" key="9">
    <source>
        <dbReference type="SAM" id="Phobius"/>
    </source>
</evidence>
<feature type="transmembrane region" description="Helical" evidence="9">
    <location>
        <begin position="177"/>
        <end position="196"/>
    </location>
</feature>
<evidence type="ECO:0000256" key="3">
    <source>
        <dbReference type="ARBA" id="ARBA00022475"/>
    </source>
</evidence>
<dbReference type="RefSeq" id="WP_079437787.1">
    <property type="nucleotide sequence ID" value="NZ_JBLZIA010000005.1"/>
</dbReference>
<keyword evidence="6 12" id="KW-0067">ATP-binding</keyword>
<evidence type="ECO:0000256" key="2">
    <source>
        <dbReference type="ARBA" id="ARBA00022448"/>
    </source>
</evidence>
<feature type="transmembrane region" description="Helical" evidence="9">
    <location>
        <begin position="149"/>
        <end position="171"/>
    </location>
</feature>
<dbReference type="GO" id="GO:0005886">
    <property type="term" value="C:plasma membrane"/>
    <property type="evidence" value="ECO:0007669"/>
    <property type="project" value="UniProtKB-SubCell"/>
</dbReference>
<evidence type="ECO:0000256" key="5">
    <source>
        <dbReference type="ARBA" id="ARBA00022741"/>
    </source>
</evidence>
<dbReference type="SMART" id="SM00382">
    <property type="entry name" value="AAA"/>
    <property type="match status" value="1"/>
</dbReference>
<keyword evidence="3" id="KW-1003">Cell membrane</keyword>
<dbReference type="EC" id="3.6.3.-" evidence="12"/>
<dbReference type="STRING" id="225345.CLCHR_01960"/>
<keyword evidence="5" id="KW-0547">Nucleotide-binding</keyword>
<dbReference type="SUPFAM" id="SSF52540">
    <property type="entry name" value="P-loop containing nucleoside triphosphate hydrolases"/>
    <property type="match status" value="1"/>
</dbReference>
<evidence type="ECO:0000313" key="13">
    <source>
        <dbReference type="Proteomes" id="UP000191056"/>
    </source>
</evidence>
<accession>A0A1V4J243</accession>
<dbReference type="PROSITE" id="PS50929">
    <property type="entry name" value="ABC_TM1F"/>
    <property type="match status" value="1"/>
</dbReference>
<dbReference type="Pfam" id="PF00005">
    <property type="entry name" value="ABC_tran"/>
    <property type="match status" value="1"/>
</dbReference>
<evidence type="ECO:0000256" key="7">
    <source>
        <dbReference type="ARBA" id="ARBA00022989"/>
    </source>
</evidence>
<evidence type="ECO:0000256" key="4">
    <source>
        <dbReference type="ARBA" id="ARBA00022692"/>
    </source>
</evidence>
<dbReference type="PANTHER" id="PTHR43394:SF1">
    <property type="entry name" value="ATP-BINDING CASSETTE SUB-FAMILY B MEMBER 10, MITOCHONDRIAL"/>
    <property type="match status" value="1"/>
</dbReference>
<dbReference type="AlphaFoldDB" id="A0A1V4J243"/>
<proteinExistence type="predicted"/>
<keyword evidence="2" id="KW-0813">Transport</keyword>
<feature type="domain" description="ABC transmembrane type-1" evidence="11">
    <location>
        <begin position="28"/>
        <end position="321"/>
    </location>
</feature>
<gene>
    <name evidence="12" type="primary">msbA_2</name>
    <name evidence="12" type="ORF">CLCHR_01960</name>
</gene>